<keyword evidence="3" id="KW-1185">Reference proteome</keyword>
<dbReference type="AlphaFoldDB" id="A0A183FUQ5"/>
<accession>A0A183FUQ5</accession>
<dbReference type="WBParaSite" id="HPBE_0001195601-mRNA-1">
    <property type="protein sequence ID" value="HPBE_0001195601-mRNA-1"/>
    <property type="gene ID" value="HPBE_0001195601"/>
</dbReference>
<name>A0A183FUQ5_HELPZ</name>
<reference evidence="2 3" key="1">
    <citation type="submission" date="2018-11" db="EMBL/GenBank/DDBJ databases">
        <authorList>
            <consortium name="Pathogen Informatics"/>
        </authorList>
    </citation>
    <scope>NUCLEOTIDE SEQUENCE [LARGE SCALE GENOMIC DNA]</scope>
</reference>
<protein>
    <submittedName>
        <fullName evidence="4">FtsJ domain-containing protein</fullName>
    </submittedName>
</protein>
<dbReference type="GO" id="GO:0005634">
    <property type="term" value="C:nucleus"/>
    <property type="evidence" value="ECO:0007669"/>
    <property type="project" value="TreeGrafter"/>
</dbReference>
<gene>
    <name evidence="2" type="ORF">HPBE_LOCUS11957</name>
</gene>
<proteinExistence type="predicted"/>
<dbReference type="InterPro" id="IPR029063">
    <property type="entry name" value="SAM-dependent_MTases_sf"/>
</dbReference>
<dbReference type="EMBL" id="UZAH01027299">
    <property type="protein sequence ID" value="VDO90426.1"/>
    <property type="molecule type" value="Genomic_DNA"/>
</dbReference>
<dbReference type="Pfam" id="PF01728">
    <property type="entry name" value="FtsJ"/>
    <property type="match status" value="1"/>
</dbReference>
<reference evidence="4" key="2">
    <citation type="submission" date="2019-09" db="UniProtKB">
        <authorList>
            <consortium name="WormBaseParasite"/>
        </authorList>
    </citation>
    <scope>IDENTIFICATION</scope>
</reference>
<dbReference type="Gene3D" id="3.40.50.150">
    <property type="entry name" value="Vaccinia Virus protein VP39"/>
    <property type="match status" value="1"/>
</dbReference>
<dbReference type="InterPro" id="IPR050851">
    <property type="entry name" value="mRNA_Cap_2O-Ribose_MeTrfase"/>
</dbReference>
<dbReference type="PANTHER" id="PTHR16121">
    <property type="entry name" value="CAP-SPECIFIC MRNA (NUCLEOSIDE-2'-O-)-METHYLTRANSFERASE 1-RELATED"/>
    <property type="match status" value="1"/>
</dbReference>
<dbReference type="OrthoDB" id="429597at2759"/>
<sequence>MEQVGDICAVDEDSKRKWRLHTQTTHPLSSAPKLLREQYNCTATSQAYCKFLEILVRYPRIVLDHLANQLRSFHLCEAPGHFISVLDRFLCTFYSNVEWSWEANSNCSSSSRLNPHHEGTSACDMLLEDEIILRHPDRWHFGTDNSGDITKDSPGEQESLTLPLLASELNIAQRLLGCGGALIIKVYTLYMQETRDLIGRVASRFRDVYMFKPMSSKGGNNERYLVCMGFDLPVAKTAGEKQSSIANEVLIDCEAYFSSLQSSSIKANLDTYKTISKAELGAYRTRVLREFHKRTLTSFISNPTRVSHLSQEPVERPWMDMIGQNYVETLRQICDKRSATHFLKNFVSFLYLAGYWLYRVVDYLKWTL</sequence>
<evidence type="ECO:0000313" key="3">
    <source>
        <dbReference type="Proteomes" id="UP000050761"/>
    </source>
</evidence>
<dbReference type="Proteomes" id="UP000050761">
    <property type="component" value="Unassembled WGS sequence"/>
</dbReference>
<dbReference type="GO" id="GO:0006370">
    <property type="term" value="P:7-methylguanosine mRNA capping"/>
    <property type="evidence" value="ECO:0007669"/>
    <property type="project" value="TreeGrafter"/>
</dbReference>
<evidence type="ECO:0000259" key="1">
    <source>
        <dbReference type="Pfam" id="PF01728"/>
    </source>
</evidence>
<feature type="domain" description="Ribosomal RNA methyltransferase FtsJ" evidence="1">
    <location>
        <begin position="45"/>
        <end position="230"/>
    </location>
</feature>
<organism evidence="3 4">
    <name type="scientific">Heligmosomoides polygyrus</name>
    <name type="common">Parasitic roundworm</name>
    <dbReference type="NCBI Taxonomy" id="6339"/>
    <lineage>
        <taxon>Eukaryota</taxon>
        <taxon>Metazoa</taxon>
        <taxon>Ecdysozoa</taxon>
        <taxon>Nematoda</taxon>
        <taxon>Chromadorea</taxon>
        <taxon>Rhabditida</taxon>
        <taxon>Rhabditina</taxon>
        <taxon>Rhabditomorpha</taxon>
        <taxon>Strongyloidea</taxon>
        <taxon>Heligmosomidae</taxon>
        <taxon>Heligmosomoides</taxon>
    </lineage>
</organism>
<dbReference type="SUPFAM" id="SSF53335">
    <property type="entry name" value="S-adenosyl-L-methionine-dependent methyltransferases"/>
    <property type="match status" value="1"/>
</dbReference>
<dbReference type="GO" id="GO:0032259">
    <property type="term" value="P:methylation"/>
    <property type="evidence" value="ECO:0007669"/>
    <property type="project" value="InterPro"/>
</dbReference>
<dbReference type="InterPro" id="IPR002877">
    <property type="entry name" value="RNA_MeTrfase_FtsJ_dom"/>
</dbReference>
<evidence type="ECO:0000313" key="4">
    <source>
        <dbReference type="WBParaSite" id="HPBE_0001195601-mRNA-1"/>
    </source>
</evidence>
<dbReference type="GO" id="GO:0005737">
    <property type="term" value="C:cytoplasm"/>
    <property type="evidence" value="ECO:0007669"/>
    <property type="project" value="TreeGrafter"/>
</dbReference>
<accession>A0A3P7YQ10</accession>
<evidence type="ECO:0000313" key="2">
    <source>
        <dbReference type="EMBL" id="VDO90426.1"/>
    </source>
</evidence>
<dbReference type="PANTHER" id="PTHR16121:SF2">
    <property type="entry name" value="CAP-SPECIFIC MRNA (NUCLEOSIDE-2'-O-)-METHYLTRANSFERASE 2"/>
    <property type="match status" value="1"/>
</dbReference>
<dbReference type="GO" id="GO:0004483">
    <property type="term" value="F:methyltransferase cap1 activity"/>
    <property type="evidence" value="ECO:0007669"/>
    <property type="project" value="UniProtKB-ARBA"/>
</dbReference>